<evidence type="ECO:0000256" key="3">
    <source>
        <dbReference type="ARBA" id="ARBA00022722"/>
    </source>
</evidence>
<keyword evidence="10" id="KW-1185">Reference proteome</keyword>
<dbReference type="Proteomes" id="UP000032900">
    <property type="component" value="Unassembled WGS sequence"/>
</dbReference>
<dbReference type="InterPro" id="IPR004610">
    <property type="entry name" value="RecJ"/>
</dbReference>
<feature type="domain" description="DHHA1" evidence="7">
    <location>
        <begin position="353"/>
        <end position="443"/>
    </location>
</feature>
<evidence type="ECO:0000259" key="8">
    <source>
        <dbReference type="Pfam" id="PF17768"/>
    </source>
</evidence>
<evidence type="ECO:0000256" key="2">
    <source>
        <dbReference type="ARBA" id="ARBA00019841"/>
    </source>
</evidence>
<dbReference type="InterPro" id="IPR051673">
    <property type="entry name" value="SSDNA_exonuclease_RecJ"/>
</dbReference>
<dbReference type="Gene3D" id="3.10.310.30">
    <property type="match status" value="1"/>
</dbReference>
<dbReference type="GO" id="GO:0006281">
    <property type="term" value="P:DNA repair"/>
    <property type="evidence" value="ECO:0007669"/>
    <property type="project" value="InterPro"/>
</dbReference>
<dbReference type="Pfam" id="PF02272">
    <property type="entry name" value="DHHA1"/>
    <property type="match status" value="1"/>
</dbReference>
<dbReference type="SUPFAM" id="SSF64182">
    <property type="entry name" value="DHH phosphoesterases"/>
    <property type="match status" value="1"/>
</dbReference>
<feature type="domain" description="DDH" evidence="6">
    <location>
        <begin position="80"/>
        <end position="228"/>
    </location>
</feature>
<dbReference type="Pfam" id="PF17768">
    <property type="entry name" value="RecJ_OB"/>
    <property type="match status" value="1"/>
</dbReference>
<dbReference type="GO" id="GO:0008409">
    <property type="term" value="F:5'-3' exonuclease activity"/>
    <property type="evidence" value="ECO:0007669"/>
    <property type="project" value="InterPro"/>
</dbReference>
<dbReference type="InterPro" id="IPR038763">
    <property type="entry name" value="DHH_sf"/>
</dbReference>
<dbReference type="NCBIfam" id="TIGR00644">
    <property type="entry name" value="recJ"/>
    <property type="match status" value="1"/>
</dbReference>
<dbReference type="InterPro" id="IPR003156">
    <property type="entry name" value="DHHA1_dom"/>
</dbReference>
<dbReference type="PANTHER" id="PTHR30255:SF2">
    <property type="entry name" value="SINGLE-STRANDED-DNA-SPECIFIC EXONUCLEASE RECJ"/>
    <property type="match status" value="1"/>
</dbReference>
<dbReference type="EMBL" id="BAZW01000007">
    <property type="protein sequence ID" value="GAO29137.1"/>
    <property type="molecule type" value="Genomic_DNA"/>
</dbReference>
<dbReference type="GO" id="GO:0003676">
    <property type="term" value="F:nucleic acid binding"/>
    <property type="evidence" value="ECO:0007669"/>
    <property type="project" value="InterPro"/>
</dbReference>
<feature type="domain" description="RecJ OB" evidence="8">
    <location>
        <begin position="457"/>
        <end position="566"/>
    </location>
</feature>
<dbReference type="InterPro" id="IPR041122">
    <property type="entry name" value="RecJ_OB"/>
</dbReference>
<keyword evidence="4" id="KW-0378">Hydrolase</keyword>
<dbReference type="STRING" id="1236989.JCM15548_11298"/>
<evidence type="ECO:0000256" key="1">
    <source>
        <dbReference type="ARBA" id="ARBA00005915"/>
    </source>
</evidence>
<dbReference type="OrthoDB" id="9809852at2"/>
<name>A0A0E9LU84_9BACT</name>
<dbReference type="Pfam" id="PF01368">
    <property type="entry name" value="DHH"/>
    <property type="match status" value="1"/>
</dbReference>
<sequence length="571" mass="64345">MEKRWTVLEKTDEALVDELVRTINVDPILANLLGQRNVTDFNSAKAFFRPALEDLHDPFLMKDMDIAIGRLNSAIRNGEKIMIYGDYDVDGTTSVALVYSFLRRYYPNLEFYIPDRYKEGYGVSSQGIETAADAGCRLIISLDCGIKAINKVKYAAKFGIDFIVCDHHTPGEHLPEAVACLDPKRPDCPYPFKDLSGCGVGFKFMQAFCRHHGYPEEELYEYLDLVAVSVASDIVSITGENRIMAAFGLLRLNTTPRTGLQSIIRIANMEKREFMLSDIVFKIGPRINAAGRIESGRDAVELLISDDESLAKRMSDNINVHNETRKDLDRLTTQEALEMLNSHPSEREKKSTVLFKPDWHKGVIGIVASRLTDHYYRPTVILTESQGVATGSARSVHGFDLYSAIESCSDLLINFGGHMYAAGLTMSIEHIEQFKERFESYVSRHILPEQLVPQIEIDAEISLKDINSKFFRILKQFMPFGPGNMKPLFVTRRVIDYGTSKVVGKNRDHLKLELIEENSSSIIQGVGFSMGAHIDKVKSGDPFDVVYSIEENVFNGKTSIQIMVKDLRFPH</sequence>
<evidence type="ECO:0000259" key="7">
    <source>
        <dbReference type="Pfam" id="PF02272"/>
    </source>
</evidence>
<comment type="caution">
    <text evidence="9">The sequence shown here is derived from an EMBL/GenBank/DDBJ whole genome shotgun (WGS) entry which is preliminary data.</text>
</comment>
<dbReference type="AlphaFoldDB" id="A0A0E9LU84"/>
<comment type="similarity">
    <text evidence="1">Belongs to the RecJ family.</text>
</comment>
<keyword evidence="5 9" id="KW-0269">Exonuclease</keyword>
<evidence type="ECO:0000256" key="5">
    <source>
        <dbReference type="ARBA" id="ARBA00022839"/>
    </source>
</evidence>
<evidence type="ECO:0000313" key="9">
    <source>
        <dbReference type="EMBL" id="GAO29137.1"/>
    </source>
</evidence>
<gene>
    <name evidence="9" type="ORF">JCM15548_11298</name>
</gene>
<reference evidence="9 10" key="1">
    <citation type="journal article" date="2015" name="Microbes Environ.">
        <title>Distribution and evolution of nitrogen fixation genes in the phylum bacteroidetes.</title>
        <authorList>
            <person name="Inoue J."/>
            <person name="Oshima K."/>
            <person name="Suda W."/>
            <person name="Sakamoto M."/>
            <person name="Iino T."/>
            <person name="Noda S."/>
            <person name="Hongoh Y."/>
            <person name="Hattori M."/>
            <person name="Ohkuma M."/>
        </authorList>
    </citation>
    <scope>NUCLEOTIDE SEQUENCE [LARGE SCALE GENOMIC DNA]</scope>
    <source>
        <strain evidence="9">JCM 15548</strain>
    </source>
</reference>
<proteinExistence type="inferred from homology"/>
<accession>A0A0E9LU84</accession>
<dbReference type="PANTHER" id="PTHR30255">
    <property type="entry name" value="SINGLE-STRANDED-DNA-SPECIFIC EXONUCLEASE RECJ"/>
    <property type="match status" value="1"/>
</dbReference>
<protein>
    <recommendedName>
        <fullName evidence="2">Single-stranded-DNA-specific exonuclease RecJ</fullName>
    </recommendedName>
</protein>
<organism evidence="9 10">
    <name type="scientific">Geofilum rubicundum JCM 15548</name>
    <dbReference type="NCBI Taxonomy" id="1236989"/>
    <lineage>
        <taxon>Bacteria</taxon>
        <taxon>Pseudomonadati</taxon>
        <taxon>Bacteroidota</taxon>
        <taxon>Bacteroidia</taxon>
        <taxon>Marinilabiliales</taxon>
        <taxon>Marinilabiliaceae</taxon>
        <taxon>Geofilum</taxon>
    </lineage>
</organism>
<evidence type="ECO:0000256" key="4">
    <source>
        <dbReference type="ARBA" id="ARBA00022801"/>
    </source>
</evidence>
<evidence type="ECO:0000313" key="10">
    <source>
        <dbReference type="Proteomes" id="UP000032900"/>
    </source>
</evidence>
<dbReference type="InterPro" id="IPR001667">
    <property type="entry name" value="DDH_dom"/>
</dbReference>
<dbReference type="Gene3D" id="3.90.1640.30">
    <property type="match status" value="1"/>
</dbReference>
<dbReference type="GO" id="GO:0006310">
    <property type="term" value="P:DNA recombination"/>
    <property type="evidence" value="ECO:0007669"/>
    <property type="project" value="InterPro"/>
</dbReference>
<evidence type="ECO:0000259" key="6">
    <source>
        <dbReference type="Pfam" id="PF01368"/>
    </source>
</evidence>
<dbReference type="RefSeq" id="WP_062123052.1">
    <property type="nucleotide sequence ID" value="NZ_BAZW01000007.1"/>
</dbReference>
<keyword evidence="3" id="KW-0540">Nuclease</keyword>